<keyword evidence="1 2" id="KW-0732">Signal</keyword>
<dbReference type="OrthoDB" id="2432613at2759"/>
<dbReference type="GeneID" id="37020988"/>
<feature type="chain" id="PRO_5016258834" description="Yeast cell wall synthesis Kre9/Knh1-like N-terminal domain-containing protein" evidence="2">
    <location>
        <begin position="21"/>
        <end position="271"/>
    </location>
</feature>
<proteinExistence type="predicted"/>
<evidence type="ECO:0000256" key="2">
    <source>
        <dbReference type="SAM" id="SignalP"/>
    </source>
</evidence>
<protein>
    <recommendedName>
        <fullName evidence="3">Yeast cell wall synthesis Kre9/Knh1-like N-terminal domain-containing protein</fullName>
    </recommendedName>
</protein>
<feature type="domain" description="Yeast cell wall synthesis Kre9/Knh1-like N-terminal" evidence="3">
    <location>
        <begin position="67"/>
        <end position="160"/>
    </location>
</feature>
<feature type="signal peptide" evidence="2">
    <location>
        <begin position="1"/>
        <end position="20"/>
    </location>
</feature>
<dbReference type="InterPro" id="IPR018466">
    <property type="entry name" value="Kre9/Knh1-like_N"/>
</dbReference>
<dbReference type="RefSeq" id="XP_025354409.1">
    <property type="nucleotide sequence ID" value="XM_025499207.1"/>
</dbReference>
<accession>A0A316V939</accession>
<dbReference type="InParanoid" id="A0A316V939"/>
<name>A0A316V939_9BASI</name>
<dbReference type="InterPro" id="IPR052982">
    <property type="entry name" value="SRP1/TIP1-like"/>
</dbReference>
<dbReference type="PANTHER" id="PTHR40633:SF1">
    <property type="entry name" value="GPI ANCHORED SERINE-THREONINE RICH PROTEIN (AFU_ORTHOLOGUE AFUA_1G03630)"/>
    <property type="match status" value="1"/>
</dbReference>
<reference evidence="4 5" key="1">
    <citation type="journal article" date="2018" name="Mol. Biol. Evol.">
        <title>Broad Genomic Sampling Reveals a Smut Pathogenic Ancestry of the Fungal Clade Ustilaginomycotina.</title>
        <authorList>
            <person name="Kijpornyongpan T."/>
            <person name="Mondo S.J."/>
            <person name="Barry K."/>
            <person name="Sandor L."/>
            <person name="Lee J."/>
            <person name="Lipzen A."/>
            <person name="Pangilinan J."/>
            <person name="LaButti K."/>
            <person name="Hainaut M."/>
            <person name="Henrissat B."/>
            <person name="Grigoriev I.V."/>
            <person name="Spatafora J.W."/>
            <person name="Aime M.C."/>
        </authorList>
    </citation>
    <scope>NUCLEOTIDE SEQUENCE [LARGE SCALE GENOMIC DNA]</scope>
    <source>
        <strain evidence="4 5">MCA 3882</strain>
    </source>
</reference>
<evidence type="ECO:0000313" key="4">
    <source>
        <dbReference type="EMBL" id="PWN34107.1"/>
    </source>
</evidence>
<dbReference type="STRING" id="1280837.A0A316V939"/>
<dbReference type="EMBL" id="KZ819604">
    <property type="protein sequence ID" value="PWN34107.1"/>
    <property type="molecule type" value="Genomic_DNA"/>
</dbReference>
<evidence type="ECO:0000313" key="5">
    <source>
        <dbReference type="Proteomes" id="UP000245771"/>
    </source>
</evidence>
<sequence length="271" mass="28303">MVHLTARLALLFCIASQASALYFNRPDESTSASVTSASSSVSASASTSTSTSAPIPQSTTVSPLGSATDVFIEGGACRASWIPDKSGATTWKNMTIDLMTGSNLQMTKLGTVTSNIDGTNPNLTSFNYTCPQVTPNSAIYFLQYSHDGGKDPTWTTRFAIADQAGNVTPPPNANQPQGGSPAIPWGEGALVLNNTPTATPSSTAQASLITKSASATNTMNAQQSLANKFSSMLSNDRSNSYQSINAASDVRSNFVQSTFVLSTVLLFVFAL</sequence>
<dbReference type="Proteomes" id="UP000245771">
    <property type="component" value="Unassembled WGS sequence"/>
</dbReference>
<keyword evidence="5" id="KW-1185">Reference proteome</keyword>
<dbReference type="PANTHER" id="PTHR40633">
    <property type="entry name" value="MATRIX PROTEIN, PUTATIVE (AFU_ORTHOLOGUE AFUA_8G05410)-RELATED"/>
    <property type="match status" value="1"/>
</dbReference>
<evidence type="ECO:0000259" key="3">
    <source>
        <dbReference type="Pfam" id="PF10342"/>
    </source>
</evidence>
<dbReference type="AlphaFoldDB" id="A0A316V939"/>
<evidence type="ECO:0000256" key="1">
    <source>
        <dbReference type="ARBA" id="ARBA00022729"/>
    </source>
</evidence>
<dbReference type="Pfam" id="PF10342">
    <property type="entry name" value="Kre9_KNH"/>
    <property type="match status" value="1"/>
</dbReference>
<organism evidence="4 5">
    <name type="scientific">Meira miltonrushii</name>
    <dbReference type="NCBI Taxonomy" id="1280837"/>
    <lineage>
        <taxon>Eukaryota</taxon>
        <taxon>Fungi</taxon>
        <taxon>Dikarya</taxon>
        <taxon>Basidiomycota</taxon>
        <taxon>Ustilaginomycotina</taxon>
        <taxon>Exobasidiomycetes</taxon>
        <taxon>Exobasidiales</taxon>
        <taxon>Brachybasidiaceae</taxon>
        <taxon>Meira</taxon>
    </lineage>
</organism>
<gene>
    <name evidence="4" type="ORF">FA14DRAFT_161635</name>
</gene>